<keyword evidence="2" id="KW-0677">Repeat</keyword>
<evidence type="ECO:0000256" key="1">
    <source>
        <dbReference type="ARBA" id="ARBA00022723"/>
    </source>
</evidence>
<keyword evidence="3 5" id="KW-0863">Zinc-finger</keyword>
<feature type="compositionally biased region" description="Low complexity" evidence="6">
    <location>
        <begin position="117"/>
        <end position="129"/>
    </location>
</feature>
<evidence type="ECO:0000259" key="7">
    <source>
        <dbReference type="PROSITE" id="PS50103"/>
    </source>
</evidence>
<dbReference type="InterPro" id="IPR045877">
    <property type="entry name" value="ZFP36-like"/>
</dbReference>
<dbReference type="PANTHER" id="PTHR12547">
    <property type="entry name" value="CCCH ZINC FINGER/TIS11-RELATED"/>
    <property type="match status" value="1"/>
</dbReference>
<keyword evidence="1 5" id="KW-0479">Metal-binding</keyword>
<evidence type="ECO:0000256" key="2">
    <source>
        <dbReference type="ARBA" id="ARBA00022737"/>
    </source>
</evidence>
<dbReference type="GO" id="GO:0008270">
    <property type="term" value="F:zinc ion binding"/>
    <property type="evidence" value="ECO:0007669"/>
    <property type="project" value="UniProtKB-KW"/>
</dbReference>
<comment type="caution">
    <text evidence="8">The sequence shown here is derived from an EMBL/GenBank/DDBJ whole genome shotgun (WGS) entry which is preliminary data.</text>
</comment>
<feature type="domain" description="C3H1-type" evidence="7">
    <location>
        <begin position="143"/>
        <end position="171"/>
    </location>
</feature>
<dbReference type="SUPFAM" id="SSF90229">
    <property type="entry name" value="CCCH zinc finger"/>
    <property type="match status" value="1"/>
</dbReference>
<reference evidence="8" key="2">
    <citation type="submission" date="2020-08" db="EMBL/GenBank/DDBJ databases">
        <title>Plant Genome Project.</title>
        <authorList>
            <person name="Zhang R.-G."/>
        </authorList>
    </citation>
    <scope>NUCLEOTIDE SEQUENCE</scope>
    <source>
        <strain evidence="8">Huo1</strain>
        <tissue evidence="8">Leaf</tissue>
    </source>
</reference>
<dbReference type="FunFam" id="4.10.1000.10:FF:000001">
    <property type="entry name" value="zinc finger CCCH domain-containing protein 15-like"/>
    <property type="match status" value="1"/>
</dbReference>
<evidence type="ECO:0000256" key="6">
    <source>
        <dbReference type="SAM" id="MobiDB-lite"/>
    </source>
</evidence>
<evidence type="ECO:0000256" key="3">
    <source>
        <dbReference type="ARBA" id="ARBA00022771"/>
    </source>
</evidence>
<dbReference type="SMART" id="SM00356">
    <property type="entry name" value="ZnF_C3H1"/>
    <property type="match status" value="1"/>
</dbReference>
<protein>
    <recommendedName>
        <fullName evidence="7">C3H1-type domain-containing protein</fullName>
    </recommendedName>
</protein>
<evidence type="ECO:0000313" key="8">
    <source>
        <dbReference type="EMBL" id="KAG6422007.1"/>
    </source>
</evidence>
<dbReference type="GO" id="GO:0003729">
    <property type="term" value="F:mRNA binding"/>
    <property type="evidence" value="ECO:0007669"/>
    <property type="project" value="InterPro"/>
</dbReference>
<dbReference type="PANTHER" id="PTHR12547:SF18">
    <property type="entry name" value="PROTEIN TIS11"/>
    <property type="match status" value="1"/>
</dbReference>
<feature type="zinc finger region" description="C3H1-type" evidence="5">
    <location>
        <begin position="143"/>
        <end position="171"/>
    </location>
</feature>
<evidence type="ECO:0000256" key="5">
    <source>
        <dbReference type="PROSITE-ProRule" id="PRU00723"/>
    </source>
</evidence>
<organism evidence="8">
    <name type="scientific">Salvia splendens</name>
    <name type="common">Scarlet sage</name>
    <dbReference type="NCBI Taxonomy" id="180675"/>
    <lineage>
        <taxon>Eukaryota</taxon>
        <taxon>Viridiplantae</taxon>
        <taxon>Streptophyta</taxon>
        <taxon>Embryophyta</taxon>
        <taxon>Tracheophyta</taxon>
        <taxon>Spermatophyta</taxon>
        <taxon>Magnoliopsida</taxon>
        <taxon>eudicotyledons</taxon>
        <taxon>Gunneridae</taxon>
        <taxon>Pentapetalae</taxon>
        <taxon>asterids</taxon>
        <taxon>lamiids</taxon>
        <taxon>Lamiales</taxon>
        <taxon>Lamiaceae</taxon>
        <taxon>Nepetoideae</taxon>
        <taxon>Mentheae</taxon>
        <taxon>Salviinae</taxon>
        <taxon>Salvia</taxon>
        <taxon>Salvia subgen. Calosphace</taxon>
        <taxon>core Calosphace</taxon>
    </lineage>
</organism>
<keyword evidence="9" id="KW-1185">Reference proteome</keyword>
<dbReference type="AlphaFoldDB" id="A0A8X8ZYJ4"/>
<accession>A0A8X8ZYJ4</accession>
<keyword evidence="4 5" id="KW-0862">Zinc</keyword>
<dbReference type="Pfam" id="PF00642">
    <property type="entry name" value="zf-CCCH"/>
    <property type="match status" value="1"/>
</dbReference>
<dbReference type="InterPro" id="IPR000571">
    <property type="entry name" value="Znf_CCCH"/>
</dbReference>
<sequence length="310" mass="33863">MHRMYLENKRNTKGPKFDSSVLSPITLMNMTGSRRSRSLFDPYASDSSDSPSPLMKFLRSVDPAARGASSPVFVTPVKVEEDVIVMDGISVPKSNSSSGEARLRLPLMSSNSVNCSFGKSNSTASSSSSGSGGRRARVENIKSYKNRLCHYWETSRICQFGSECQFAHGKEELRHHRFSGKIKLEISKLNSSFEGSSPSPYSSKFNRNSRVNAASAEVEAFSLPPLSPDMAFPASPIPAKRVSGTRAIPVTTLLYSDWTPESDGIEITLPCVEKSPSKEDVDAYIANVLYGAKAKKRLPVFVEICPDSAD</sequence>
<evidence type="ECO:0000313" key="9">
    <source>
        <dbReference type="Proteomes" id="UP000298416"/>
    </source>
</evidence>
<dbReference type="PROSITE" id="PS50103">
    <property type="entry name" value="ZF_C3H1"/>
    <property type="match status" value="1"/>
</dbReference>
<dbReference type="Proteomes" id="UP000298416">
    <property type="component" value="Unassembled WGS sequence"/>
</dbReference>
<name>A0A8X8ZYJ4_SALSN</name>
<feature type="region of interest" description="Disordered" evidence="6">
    <location>
        <begin position="117"/>
        <end position="136"/>
    </location>
</feature>
<reference evidence="8" key="1">
    <citation type="submission" date="2018-01" db="EMBL/GenBank/DDBJ databases">
        <authorList>
            <person name="Mao J.F."/>
        </authorList>
    </citation>
    <scope>NUCLEOTIDE SEQUENCE</scope>
    <source>
        <strain evidence="8">Huo1</strain>
        <tissue evidence="8">Leaf</tissue>
    </source>
</reference>
<dbReference type="EMBL" id="PNBA02000006">
    <property type="protein sequence ID" value="KAG6422007.1"/>
    <property type="molecule type" value="Genomic_DNA"/>
</dbReference>
<dbReference type="InterPro" id="IPR036855">
    <property type="entry name" value="Znf_CCCH_sf"/>
</dbReference>
<dbReference type="Gene3D" id="4.10.1000.10">
    <property type="entry name" value="Zinc finger, CCCH-type"/>
    <property type="match status" value="1"/>
</dbReference>
<proteinExistence type="predicted"/>
<evidence type="ECO:0000256" key="4">
    <source>
        <dbReference type="ARBA" id="ARBA00022833"/>
    </source>
</evidence>
<gene>
    <name evidence="8" type="ORF">SASPL_118568</name>
</gene>